<keyword evidence="1" id="KW-0560">Oxidoreductase</keyword>
<name>A0A232EG46_9HYME</name>
<dbReference type="Gene3D" id="3.50.50.60">
    <property type="entry name" value="FAD/NAD(P)-binding domain"/>
    <property type="match status" value="2"/>
</dbReference>
<dbReference type="OrthoDB" id="424974at2759"/>
<evidence type="ECO:0000256" key="1">
    <source>
        <dbReference type="ARBA" id="ARBA00023002"/>
    </source>
</evidence>
<dbReference type="STRING" id="543379.A0A232EG46"/>
<accession>A0A232EG46</accession>
<comment type="function">
    <text evidence="3">Required for the assembly of the mitochondrial membrane respiratory chain NADH dehydrogenase (Complex I). Involved in mid-late stages of complex I assembly.</text>
</comment>
<protein>
    <recommendedName>
        <fullName evidence="2">FAD-dependent oxidoreductase domain-containing protein 1</fullName>
    </recommendedName>
</protein>
<dbReference type="AlphaFoldDB" id="A0A232EG46"/>
<evidence type="ECO:0000256" key="3">
    <source>
        <dbReference type="ARBA" id="ARBA00046185"/>
    </source>
</evidence>
<dbReference type="PANTHER" id="PTHR13847">
    <property type="entry name" value="SARCOSINE DEHYDROGENASE-RELATED"/>
    <property type="match status" value="1"/>
</dbReference>
<evidence type="ECO:0000256" key="2">
    <source>
        <dbReference type="ARBA" id="ARBA00039785"/>
    </source>
</evidence>
<dbReference type="GO" id="GO:0032981">
    <property type="term" value="P:mitochondrial respiratory chain complex I assembly"/>
    <property type="evidence" value="ECO:0007669"/>
    <property type="project" value="TreeGrafter"/>
</dbReference>
<dbReference type="PANTHER" id="PTHR13847:SF287">
    <property type="entry name" value="FAD-DEPENDENT OXIDOREDUCTASE DOMAIN-CONTAINING PROTEIN 1"/>
    <property type="match status" value="1"/>
</dbReference>
<dbReference type="Pfam" id="PF01266">
    <property type="entry name" value="DAO"/>
    <property type="match status" value="1"/>
</dbReference>
<dbReference type="GO" id="GO:0016491">
    <property type="term" value="F:oxidoreductase activity"/>
    <property type="evidence" value="ECO:0007669"/>
    <property type="project" value="UniProtKB-KW"/>
</dbReference>
<comment type="caution">
    <text evidence="5">The sequence shown here is derived from an EMBL/GenBank/DDBJ whole genome shotgun (WGS) entry which is preliminary data.</text>
</comment>
<evidence type="ECO:0000313" key="5">
    <source>
        <dbReference type="EMBL" id="OXU17326.1"/>
    </source>
</evidence>
<dbReference type="InterPro" id="IPR006076">
    <property type="entry name" value="FAD-dep_OxRdtase"/>
</dbReference>
<feature type="domain" description="FAD dependent oxidoreductase" evidence="4">
    <location>
        <begin position="100"/>
        <end position="517"/>
    </location>
</feature>
<gene>
    <name evidence="5" type="ORF">TSAR_006171</name>
</gene>
<sequence length="529" mass="59538">MLRLLVKNGSRKANVSCAQLGSFFSTKSSKGNDVNLGENIDLGIEHPMHKVWRCIKRDVAMMKKNVKFWKDEKNPAIDEKTNRVIDWDDPNAPIFPNHCDIVIIGGGAIGSATAYWCKKIFRGSLRVVVIEKDPCNILLKNFNISKNYFNLIHIHKQDMKAYLLFQYTQCSTVLSVGGLRQQFSLEENIEMSLFGAEFIRNANEYLGIEGEPVVDLQFHPYGYLSLATEESVDILKRNHKLQKSLGAKNVLLNKFQLKSKFPWLTTDDIELGCLGLQNEGWFDPWLLLCSLKRKAMSMGVEYITATAKGFNFKVNPNVHLVGVPPGEYEQLEYLVVETEDGKLRPITFSKCIVAAGAFSGEVAKMARIGTGRGILKIPLPVEPRKRYVYCFHAPDGPGLNTPLTIDPTGVYFRREGLANNYICGRSPEEHEEPAVDNLDVDPEFFENNVWPVLAKRVKAFENLKVKSSWAGYYEFNTLDENGVIGSHPYHQNLLFATGFSGHGIQKAPAIGRAISELIVDKSVKEVNIW</sequence>
<dbReference type="FunFam" id="3.30.9.10:FF:000026">
    <property type="entry name" value="FAD-dependent oxidoreductase domain-containing protein 1"/>
    <property type="match status" value="1"/>
</dbReference>
<dbReference type="Proteomes" id="UP000215335">
    <property type="component" value="Unassembled WGS sequence"/>
</dbReference>
<dbReference type="GO" id="GO:0005739">
    <property type="term" value="C:mitochondrion"/>
    <property type="evidence" value="ECO:0007669"/>
    <property type="project" value="GOC"/>
</dbReference>
<dbReference type="Gene3D" id="3.30.9.10">
    <property type="entry name" value="D-Amino Acid Oxidase, subunit A, domain 2"/>
    <property type="match status" value="1"/>
</dbReference>
<organism evidence="5 6">
    <name type="scientific">Trichomalopsis sarcophagae</name>
    <dbReference type="NCBI Taxonomy" id="543379"/>
    <lineage>
        <taxon>Eukaryota</taxon>
        <taxon>Metazoa</taxon>
        <taxon>Ecdysozoa</taxon>
        <taxon>Arthropoda</taxon>
        <taxon>Hexapoda</taxon>
        <taxon>Insecta</taxon>
        <taxon>Pterygota</taxon>
        <taxon>Neoptera</taxon>
        <taxon>Endopterygota</taxon>
        <taxon>Hymenoptera</taxon>
        <taxon>Apocrita</taxon>
        <taxon>Proctotrupomorpha</taxon>
        <taxon>Chalcidoidea</taxon>
        <taxon>Pteromalidae</taxon>
        <taxon>Pteromalinae</taxon>
        <taxon>Trichomalopsis</taxon>
    </lineage>
</organism>
<dbReference type="InterPro" id="IPR036188">
    <property type="entry name" value="FAD/NAD-bd_sf"/>
</dbReference>
<reference evidence="5 6" key="1">
    <citation type="journal article" date="2017" name="Curr. Biol.">
        <title>The Evolution of Venom by Co-option of Single-Copy Genes.</title>
        <authorList>
            <person name="Martinson E.O."/>
            <person name="Mrinalini"/>
            <person name="Kelkar Y.D."/>
            <person name="Chang C.H."/>
            <person name="Werren J.H."/>
        </authorList>
    </citation>
    <scope>NUCLEOTIDE SEQUENCE [LARGE SCALE GENOMIC DNA]</scope>
    <source>
        <strain evidence="5 6">Alberta</strain>
        <tissue evidence="5">Whole body</tissue>
    </source>
</reference>
<dbReference type="EMBL" id="NNAY01004866">
    <property type="protein sequence ID" value="OXU17326.1"/>
    <property type="molecule type" value="Genomic_DNA"/>
</dbReference>
<evidence type="ECO:0000259" key="4">
    <source>
        <dbReference type="Pfam" id="PF01266"/>
    </source>
</evidence>
<keyword evidence="6" id="KW-1185">Reference proteome</keyword>
<dbReference type="SUPFAM" id="SSF51905">
    <property type="entry name" value="FAD/NAD(P)-binding domain"/>
    <property type="match status" value="1"/>
</dbReference>
<evidence type="ECO:0000313" key="6">
    <source>
        <dbReference type="Proteomes" id="UP000215335"/>
    </source>
</evidence>
<proteinExistence type="predicted"/>